<dbReference type="RefSeq" id="WP_192598591.1">
    <property type="nucleotide sequence ID" value="NZ_JADBEL010000009.1"/>
</dbReference>
<keyword evidence="2" id="KW-1185">Reference proteome</keyword>
<gene>
    <name evidence="1" type="ORF">H4683_001912</name>
</gene>
<evidence type="ECO:0000313" key="2">
    <source>
        <dbReference type="Proteomes" id="UP000658225"/>
    </source>
</evidence>
<reference evidence="1" key="1">
    <citation type="submission" date="2020-10" db="EMBL/GenBank/DDBJ databases">
        <title>Genomic Encyclopedia of Type Strains, Phase IV (KMG-IV): sequencing the most valuable type-strain genomes for metagenomic binning, comparative biology and taxonomic classification.</title>
        <authorList>
            <person name="Goeker M."/>
        </authorList>
    </citation>
    <scope>NUCLEOTIDE SEQUENCE</scope>
    <source>
        <strain evidence="1">DSM 13886</strain>
    </source>
</reference>
<organism evidence="1 2">
    <name type="scientific">Sporosarcina limicola</name>
    <dbReference type="NCBI Taxonomy" id="34101"/>
    <lineage>
        <taxon>Bacteria</taxon>
        <taxon>Bacillati</taxon>
        <taxon>Bacillota</taxon>
        <taxon>Bacilli</taxon>
        <taxon>Bacillales</taxon>
        <taxon>Caryophanaceae</taxon>
        <taxon>Sporosarcina</taxon>
    </lineage>
</organism>
<sequence length="53" mass="6227">MEYLNKWASLTGEHARLEANLFDSYIVYMDAMERVVKEFADGRIEIIEEADNE</sequence>
<proteinExistence type="predicted"/>
<name>A0A927R6C1_9BACL</name>
<dbReference type="Proteomes" id="UP000658225">
    <property type="component" value="Unassembled WGS sequence"/>
</dbReference>
<accession>A0A927R6C1</accession>
<dbReference type="EMBL" id="JADBEL010000009">
    <property type="protein sequence ID" value="MBE1554834.1"/>
    <property type="molecule type" value="Genomic_DNA"/>
</dbReference>
<comment type="caution">
    <text evidence="1">The sequence shown here is derived from an EMBL/GenBank/DDBJ whole genome shotgun (WGS) entry which is preliminary data.</text>
</comment>
<protein>
    <submittedName>
        <fullName evidence="1">Uncharacterized protein</fullName>
    </submittedName>
</protein>
<evidence type="ECO:0000313" key="1">
    <source>
        <dbReference type="EMBL" id="MBE1554834.1"/>
    </source>
</evidence>
<dbReference type="AlphaFoldDB" id="A0A927R6C1"/>